<proteinExistence type="predicted"/>
<reference evidence="3" key="1">
    <citation type="submission" date="2022-10" db="EMBL/GenBank/DDBJ databases">
        <title>Novel sulphate-reducing endosymbionts in the free-living metamonad Anaeramoeba.</title>
        <authorList>
            <person name="Jerlstrom-Hultqvist J."/>
            <person name="Cepicka I."/>
            <person name="Gallot-Lavallee L."/>
            <person name="Salas-Leiva D."/>
            <person name="Curtis B.A."/>
            <person name="Zahonova K."/>
            <person name="Pipaliya S."/>
            <person name="Dacks J."/>
            <person name="Roger A.J."/>
        </authorList>
    </citation>
    <scope>NUCLEOTIDE SEQUENCE</scope>
    <source>
        <strain evidence="3">BMAN</strain>
    </source>
</reference>
<protein>
    <submittedName>
        <fullName evidence="3">Protein aardvark</fullName>
    </submittedName>
</protein>
<dbReference type="PANTHER" id="PTHR22895">
    <property type="entry name" value="ARMADILLO REPEAT-CONTAINING PROTEIN 6"/>
    <property type="match status" value="1"/>
</dbReference>
<dbReference type="Gene3D" id="1.25.10.10">
    <property type="entry name" value="Leucine-rich Repeat Variant"/>
    <property type="match status" value="2"/>
</dbReference>
<dbReference type="InterPro" id="IPR055142">
    <property type="entry name" value="ZER1-like_C"/>
</dbReference>
<dbReference type="InterPro" id="IPR000225">
    <property type="entry name" value="Armadillo"/>
</dbReference>
<evidence type="ECO:0000313" key="3">
    <source>
        <dbReference type="EMBL" id="KAJ5079791.1"/>
    </source>
</evidence>
<gene>
    <name evidence="3" type="ORF">M0811_04104</name>
</gene>
<dbReference type="InterPro" id="IPR016024">
    <property type="entry name" value="ARM-type_fold"/>
</dbReference>
<dbReference type="AlphaFoldDB" id="A0A9Q0LTR2"/>
<dbReference type="SUPFAM" id="SSF48371">
    <property type="entry name" value="ARM repeat"/>
    <property type="match status" value="1"/>
</dbReference>
<comment type="caution">
    <text evidence="3">The sequence shown here is derived from an EMBL/GenBank/DDBJ whole genome shotgun (WGS) entry which is preliminary data.</text>
</comment>
<dbReference type="PANTHER" id="PTHR22895:SF0">
    <property type="entry name" value="ARMADILLO REPEAT-CONTAINING PROTEIN 6"/>
    <property type="match status" value="1"/>
</dbReference>
<evidence type="ECO:0000259" key="2">
    <source>
        <dbReference type="Pfam" id="PF22964"/>
    </source>
</evidence>
<sequence>MIPRKKKEKNPFLNVEQIIETLIRCDLILPIQFNCISSITLLAKKGKEFQEQIRFNKGIELILERIRGYIKNLKLQTKSLKALVYIIMDNYENIQYIINLEGFSSVWEFTQNNLTDSKIQLWGLFFIYHISFFRDYVDMLINDKIINYILNSLENFQDNENILSISICCLSNITFKNSEIQSKIYQFSGIEKIWKAMKKFEQNNQLQIGSALCLSNLSENKESKQKILLMNGMQHFIHLIKTFNKNQNLVRFSFQTISNLLYQNQDYNSVIENDLIPLINLIWKDAEKINTVASKLCLVVAQIAKNEQMRAAIGKSKIKKIISIGTRFRANLEIQQNCFLALSNLACDMPENQLEILKNGGIELIIARMKNFQEIQEIQENCLLCFINISEQENWKPEIINIVDFELLKNLMISFSDSENFFGKYLLLFSNLSLSPEMMKKIFEFGLVDTIVAIHQEKFISNINIWLKFTSFICVVASPFQSYLCSNLQIHNMILKGMSQFSENEELQLKCCVLFQIFIPYINEEMIQLISQAIQKFPNNHILIWIGLEVILNFLRKTQGEKLDLFEEKIHSILQNINESCFNIQEIMKLSKEIELEIVKWKKN</sequence>
<dbReference type="Pfam" id="PF22964">
    <property type="entry name" value="ZER1-like_2nd"/>
    <property type="match status" value="1"/>
</dbReference>
<keyword evidence="4" id="KW-1185">Reference proteome</keyword>
<accession>A0A9Q0LTR2</accession>
<organism evidence="3 4">
    <name type="scientific">Anaeramoeba ignava</name>
    <name type="common">Anaerobic marine amoeba</name>
    <dbReference type="NCBI Taxonomy" id="1746090"/>
    <lineage>
        <taxon>Eukaryota</taxon>
        <taxon>Metamonada</taxon>
        <taxon>Anaeramoebidae</taxon>
        <taxon>Anaeramoeba</taxon>
    </lineage>
</organism>
<name>A0A9Q0LTR2_ANAIG</name>
<dbReference type="InterPro" id="IPR011989">
    <property type="entry name" value="ARM-like"/>
</dbReference>
<dbReference type="EMBL" id="JAPDFW010000022">
    <property type="protein sequence ID" value="KAJ5079791.1"/>
    <property type="molecule type" value="Genomic_DNA"/>
</dbReference>
<keyword evidence="1" id="KW-0677">Repeat</keyword>
<evidence type="ECO:0000256" key="1">
    <source>
        <dbReference type="ARBA" id="ARBA00022737"/>
    </source>
</evidence>
<dbReference type="SMART" id="SM00185">
    <property type="entry name" value="ARM"/>
    <property type="match status" value="5"/>
</dbReference>
<feature type="domain" description="Protein zer-1 homolog-like C-terminal" evidence="2">
    <location>
        <begin position="196"/>
        <end position="414"/>
    </location>
</feature>
<dbReference type="Proteomes" id="UP001149090">
    <property type="component" value="Unassembled WGS sequence"/>
</dbReference>
<evidence type="ECO:0000313" key="4">
    <source>
        <dbReference type="Proteomes" id="UP001149090"/>
    </source>
</evidence>